<dbReference type="AlphaFoldDB" id="A0A5N0E322"/>
<organism evidence="2 3">
    <name type="scientific">Nocardia colli</name>
    <dbReference type="NCBI Taxonomy" id="2545717"/>
    <lineage>
        <taxon>Bacteria</taxon>
        <taxon>Bacillati</taxon>
        <taxon>Actinomycetota</taxon>
        <taxon>Actinomycetes</taxon>
        <taxon>Mycobacteriales</taxon>
        <taxon>Nocardiaceae</taxon>
        <taxon>Nocardia</taxon>
    </lineage>
</organism>
<evidence type="ECO:0000313" key="3">
    <source>
        <dbReference type="Proteomes" id="UP000323876"/>
    </source>
</evidence>
<evidence type="ECO:0000313" key="2">
    <source>
        <dbReference type="EMBL" id="KAA8883030.1"/>
    </source>
</evidence>
<feature type="transmembrane region" description="Helical" evidence="1">
    <location>
        <begin position="104"/>
        <end position="124"/>
    </location>
</feature>
<feature type="transmembrane region" description="Helical" evidence="1">
    <location>
        <begin position="40"/>
        <end position="61"/>
    </location>
</feature>
<feature type="transmembrane region" description="Helical" evidence="1">
    <location>
        <begin position="68"/>
        <end position="92"/>
    </location>
</feature>
<keyword evidence="1" id="KW-1133">Transmembrane helix</keyword>
<feature type="transmembrane region" description="Helical" evidence="1">
    <location>
        <begin position="7"/>
        <end position="28"/>
    </location>
</feature>
<accession>A0A5N0E322</accession>
<dbReference type="OrthoDB" id="3218431at2"/>
<evidence type="ECO:0008006" key="4">
    <source>
        <dbReference type="Google" id="ProtNLM"/>
    </source>
</evidence>
<keyword evidence="3" id="KW-1185">Reference proteome</keyword>
<keyword evidence="1" id="KW-0472">Membrane</keyword>
<keyword evidence="1" id="KW-0812">Transmembrane</keyword>
<gene>
    <name evidence="2" type="ORF">F3087_38160</name>
</gene>
<sequence>MRKQFSAADLLVRVGISISLAVSGYLHADLYDHGYRYIHIIGPSFMLQAAASFALALVVLVGPWTLRAAAGLLAVGALTAFVLSRTTGLFGFTEIGWQPAPQAALSVIAETITAILCVISLLVLRRRISEPAEVMEQSLA</sequence>
<protein>
    <recommendedName>
        <fullName evidence="4">DoxX family protein</fullName>
    </recommendedName>
</protein>
<evidence type="ECO:0000256" key="1">
    <source>
        <dbReference type="SAM" id="Phobius"/>
    </source>
</evidence>
<reference evidence="2 3" key="1">
    <citation type="submission" date="2019-09" db="EMBL/GenBank/DDBJ databases">
        <authorList>
            <person name="Wang X."/>
        </authorList>
    </citation>
    <scope>NUCLEOTIDE SEQUENCE [LARGE SCALE GENOMIC DNA]</scope>
    <source>
        <strain evidence="2 3">CICC 11023</strain>
    </source>
</reference>
<comment type="caution">
    <text evidence="2">The sequence shown here is derived from an EMBL/GenBank/DDBJ whole genome shotgun (WGS) entry which is preliminary data.</text>
</comment>
<name>A0A5N0E322_9NOCA</name>
<dbReference type="RefSeq" id="WP_150407015.1">
    <property type="nucleotide sequence ID" value="NZ_VXLC01000027.1"/>
</dbReference>
<dbReference type="Proteomes" id="UP000323876">
    <property type="component" value="Unassembled WGS sequence"/>
</dbReference>
<proteinExistence type="predicted"/>
<dbReference type="EMBL" id="VXLC01000027">
    <property type="protein sequence ID" value="KAA8883030.1"/>
    <property type="molecule type" value="Genomic_DNA"/>
</dbReference>